<feature type="transmembrane region" description="Helical" evidence="1">
    <location>
        <begin position="202"/>
        <end position="220"/>
    </location>
</feature>
<accession>A0A285N205</accession>
<keyword evidence="4" id="KW-1185">Reference proteome</keyword>
<feature type="transmembrane region" description="Helical" evidence="1">
    <location>
        <begin position="20"/>
        <end position="43"/>
    </location>
</feature>
<keyword evidence="1" id="KW-0472">Membrane</keyword>
<dbReference type="AlphaFoldDB" id="A0A285N205"/>
<dbReference type="OrthoDB" id="2806188at2"/>
<gene>
    <name evidence="3" type="ORF">SAMN05421503_0241</name>
</gene>
<keyword evidence="1" id="KW-1133">Transmembrane helix</keyword>
<dbReference type="Proteomes" id="UP000219356">
    <property type="component" value="Unassembled WGS sequence"/>
</dbReference>
<feature type="transmembrane region" description="Helical" evidence="1">
    <location>
        <begin position="172"/>
        <end position="190"/>
    </location>
</feature>
<dbReference type="GO" id="GO:0080120">
    <property type="term" value="P:CAAX-box protein maturation"/>
    <property type="evidence" value="ECO:0007669"/>
    <property type="project" value="UniProtKB-ARBA"/>
</dbReference>
<feature type="transmembrane region" description="Helical" evidence="1">
    <location>
        <begin position="265"/>
        <end position="283"/>
    </location>
</feature>
<feature type="domain" description="CAAX prenyl protease 2/Lysostaphin resistance protein A-like" evidence="2">
    <location>
        <begin position="140"/>
        <end position="238"/>
    </location>
</feature>
<keyword evidence="1" id="KW-0812">Transmembrane</keyword>
<feature type="transmembrane region" description="Helical" evidence="1">
    <location>
        <begin position="63"/>
        <end position="83"/>
    </location>
</feature>
<dbReference type="EMBL" id="OBEK01000001">
    <property type="protein sequence ID" value="SNZ02963.1"/>
    <property type="molecule type" value="Genomic_DNA"/>
</dbReference>
<dbReference type="RefSeq" id="WP_097038478.1">
    <property type="nucleotide sequence ID" value="NZ_OBEK01000001.1"/>
</dbReference>
<evidence type="ECO:0000313" key="4">
    <source>
        <dbReference type="Proteomes" id="UP000219356"/>
    </source>
</evidence>
<evidence type="ECO:0000313" key="3">
    <source>
        <dbReference type="EMBL" id="SNZ02963.1"/>
    </source>
</evidence>
<dbReference type="PANTHER" id="PTHR39430:SF1">
    <property type="entry name" value="PROTEASE"/>
    <property type="match status" value="1"/>
</dbReference>
<sequence length="299" mass="33935">MTKSFTRIEQGKNSFWRYLLSLLTILLFILISGFFYALALFLLDPAALDSPEFILGRPIADLAISHIHFFVWLLGIWFSIAVIHKRSLKTLITPYSKINWKKTLYGFLVFCGLMAIENIVKFIIFPQSYSLHPFDFSNYMWLVCIAVLLVPIQTTCEELMFRGFILQWAGKWLRNPILLSVIVGLIFGSLHFENPEMSKGAIIIGFDYVFIGFMFTYIAIKSNSAELSIGAHAANNIFLVLFIVSDNSVVGDIPSLFAVSGQSPYVSVVSSAIVMVAFYLITVKRKKHRRSNEEKEQTA</sequence>
<organism evidence="3 4">
    <name type="scientific">Terribacillus aidingensis</name>
    <dbReference type="NCBI Taxonomy" id="586416"/>
    <lineage>
        <taxon>Bacteria</taxon>
        <taxon>Bacillati</taxon>
        <taxon>Bacillota</taxon>
        <taxon>Bacilli</taxon>
        <taxon>Bacillales</taxon>
        <taxon>Bacillaceae</taxon>
        <taxon>Terribacillus</taxon>
    </lineage>
</organism>
<dbReference type="PANTHER" id="PTHR39430">
    <property type="entry name" value="MEMBRANE-ASSOCIATED PROTEASE-RELATED"/>
    <property type="match status" value="1"/>
</dbReference>
<protein>
    <recommendedName>
        <fullName evidence="2">CAAX prenyl protease 2/Lysostaphin resistance protein A-like domain-containing protein</fullName>
    </recommendedName>
</protein>
<dbReference type="Pfam" id="PF02517">
    <property type="entry name" value="Rce1-like"/>
    <property type="match status" value="1"/>
</dbReference>
<feature type="transmembrane region" description="Helical" evidence="1">
    <location>
        <begin position="104"/>
        <end position="124"/>
    </location>
</feature>
<proteinExistence type="predicted"/>
<feature type="transmembrane region" description="Helical" evidence="1">
    <location>
        <begin position="136"/>
        <end position="152"/>
    </location>
</feature>
<dbReference type="InterPro" id="IPR003675">
    <property type="entry name" value="Rce1/LyrA-like_dom"/>
</dbReference>
<name>A0A285N205_9BACI</name>
<reference evidence="4" key="1">
    <citation type="submission" date="2017-09" db="EMBL/GenBank/DDBJ databases">
        <authorList>
            <person name="Varghese N."/>
            <person name="Submissions S."/>
        </authorList>
    </citation>
    <scope>NUCLEOTIDE SEQUENCE [LARGE SCALE GENOMIC DNA]</scope>
    <source>
        <strain evidence="4">CGMCC 1.8913</strain>
    </source>
</reference>
<evidence type="ECO:0000259" key="2">
    <source>
        <dbReference type="Pfam" id="PF02517"/>
    </source>
</evidence>
<feature type="transmembrane region" description="Helical" evidence="1">
    <location>
        <begin position="227"/>
        <end position="245"/>
    </location>
</feature>
<dbReference type="GO" id="GO:0004175">
    <property type="term" value="F:endopeptidase activity"/>
    <property type="evidence" value="ECO:0007669"/>
    <property type="project" value="UniProtKB-ARBA"/>
</dbReference>
<evidence type="ECO:0000256" key="1">
    <source>
        <dbReference type="SAM" id="Phobius"/>
    </source>
</evidence>